<reference evidence="2 3" key="1">
    <citation type="submission" date="2018-01" db="EMBL/GenBank/DDBJ databases">
        <title>Whole genome sequencing of Histamine producing bacteria.</title>
        <authorList>
            <person name="Butler K."/>
        </authorList>
    </citation>
    <scope>NUCLEOTIDE SEQUENCE [LARGE SCALE GENOMIC DNA]</scope>
    <source>
        <strain evidence="2 3">JCM 12947</strain>
    </source>
</reference>
<keyword evidence="3" id="KW-1185">Reference proteome</keyword>
<sequence>MILTTSLPVGAPCLTAPLLLMVMLTIPVAHAEQPPGWKWYNDPLLIKEKALTPPPTAPSVTVTRTLSPTQQIQWFHRYHDDTKN</sequence>
<accession>A0A2T3J5G9</accession>
<gene>
    <name evidence="2" type="ORF">C9J12_30240</name>
</gene>
<proteinExistence type="predicted"/>
<evidence type="ECO:0000256" key="1">
    <source>
        <dbReference type="SAM" id="SignalP"/>
    </source>
</evidence>
<keyword evidence="1" id="KW-0732">Signal</keyword>
<protein>
    <submittedName>
        <fullName evidence="2">Type-F conjugative transfer system pilin assembly protein TraF</fullName>
    </submittedName>
</protein>
<feature type="non-terminal residue" evidence="2">
    <location>
        <position position="84"/>
    </location>
</feature>
<feature type="signal peptide" evidence="1">
    <location>
        <begin position="1"/>
        <end position="31"/>
    </location>
</feature>
<dbReference type="AlphaFoldDB" id="A0A2T3J5G9"/>
<comment type="caution">
    <text evidence="2">The sequence shown here is derived from an EMBL/GenBank/DDBJ whole genome shotgun (WGS) entry which is preliminary data.</text>
</comment>
<evidence type="ECO:0000313" key="3">
    <source>
        <dbReference type="Proteomes" id="UP000240987"/>
    </source>
</evidence>
<dbReference type="EMBL" id="PYMJ01000136">
    <property type="protein sequence ID" value="PSU37886.1"/>
    <property type="molecule type" value="Genomic_DNA"/>
</dbReference>
<name>A0A2T3J5G9_9GAMM</name>
<organism evidence="2 3">
    <name type="scientific">Photobacterium frigidiphilum</name>
    <dbReference type="NCBI Taxonomy" id="264736"/>
    <lineage>
        <taxon>Bacteria</taxon>
        <taxon>Pseudomonadati</taxon>
        <taxon>Pseudomonadota</taxon>
        <taxon>Gammaproteobacteria</taxon>
        <taxon>Vibrionales</taxon>
        <taxon>Vibrionaceae</taxon>
        <taxon>Photobacterium</taxon>
    </lineage>
</organism>
<dbReference type="Proteomes" id="UP000240987">
    <property type="component" value="Unassembled WGS sequence"/>
</dbReference>
<feature type="chain" id="PRO_5015512988" evidence="1">
    <location>
        <begin position="32"/>
        <end position="84"/>
    </location>
</feature>
<evidence type="ECO:0000313" key="2">
    <source>
        <dbReference type="EMBL" id="PSU37886.1"/>
    </source>
</evidence>